<dbReference type="EMBL" id="CH954177">
    <property type="protein sequence ID" value="EDV58190.1"/>
    <property type="molecule type" value="Genomic_DNA"/>
</dbReference>
<reference evidence="11 12" key="2">
    <citation type="journal article" date="2008" name="Bioinformatics">
        <title>Assembly reconciliation.</title>
        <authorList>
            <person name="Zimin A.V."/>
            <person name="Smith D.R."/>
            <person name="Sutton G."/>
            <person name="Yorke J.A."/>
        </authorList>
    </citation>
    <scope>NUCLEOTIDE SEQUENCE [LARGE SCALE GENOMIC DNA]</scope>
    <source>
        <strain evidence="11 12">TSC#14021-0224.01</strain>
    </source>
</reference>
<comment type="subcellular location">
    <subcellularLocation>
        <location evidence="1">Membrane</location>
        <topology evidence="1">Multi-pass membrane protein</topology>
    </subcellularLocation>
</comment>
<dbReference type="GO" id="GO:0009922">
    <property type="term" value="F:fatty acid elongase activity"/>
    <property type="evidence" value="ECO:0007669"/>
    <property type="project" value="UniProtKB-EC"/>
</dbReference>
<keyword evidence="2 10" id="KW-0444">Lipid biosynthesis</keyword>
<keyword evidence="12" id="KW-1185">Reference proteome</keyword>
<evidence type="ECO:0000256" key="7">
    <source>
        <dbReference type="ARBA" id="ARBA00023098"/>
    </source>
</evidence>
<feature type="transmembrane region" description="Helical" evidence="10">
    <location>
        <begin position="158"/>
        <end position="179"/>
    </location>
</feature>
<keyword evidence="9 10" id="KW-0275">Fatty acid biosynthesis</keyword>
<keyword evidence="3 10" id="KW-0808">Transferase</keyword>
<dbReference type="OrthoDB" id="434092at2759"/>
<proteinExistence type="inferred from homology"/>
<protein>
    <recommendedName>
        <fullName evidence="10">Elongation of very long chain fatty acids protein</fullName>
        <ecNumber evidence="10">2.3.1.199</ecNumber>
    </recommendedName>
    <alternativeName>
        <fullName evidence="10">Very-long-chain 3-oxoacyl-CoA synthase</fullName>
    </alternativeName>
</protein>
<keyword evidence="8 10" id="KW-0472">Membrane</keyword>
<feature type="transmembrane region" description="Helical" evidence="10">
    <location>
        <begin position="136"/>
        <end position="152"/>
    </location>
</feature>
<organism evidence="11 12">
    <name type="scientific">Drosophila erecta</name>
    <name type="common">Fruit fly</name>
    <dbReference type="NCBI Taxonomy" id="7220"/>
    <lineage>
        <taxon>Eukaryota</taxon>
        <taxon>Metazoa</taxon>
        <taxon>Ecdysozoa</taxon>
        <taxon>Arthropoda</taxon>
        <taxon>Hexapoda</taxon>
        <taxon>Insecta</taxon>
        <taxon>Pterygota</taxon>
        <taxon>Neoptera</taxon>
        <taxon>Endopterygota</taxon>
        <taxon>Diptera</taxon>
        <taxon>Brachycera</taxon>
        <taxon>Muscomorpha</taxon>
        <taxon>Ephydroidea</taxon>
        <taxon>Drosophilidae</taxon>
        <taxon>Drosophila</taxon>
        <taxon>Sophophora</taxon>
    </lineage>
</organism>
<evidence type="ECO:0000256" key="5">
    <source>
        <dbReference type="ARBA" id="ARBA00022832"/>
    </source>
</evidence>
<dbReference type="OMA" id="YYFVAAV"/>
<dbReference type="KEGG" id="der:6541898"/>
<keyword evidence="4 10" id="KW-0812">Transmembrane</keyword>
<dbReference type="InterPro" id="IPR002076">
    <property type="entry name" value="ELO_fam"/>
</dbReference>
<evidence type="ECO:0000256" key="10">
    <source>
        <dbReference type="RuleBase" id="RU361115"/>
    </source>
</evidence>
<accession>B3N6U1</accession>
<name>B3N6U1_DROER</name>
<dbReference type="HOGENOM" id="CLU_048483_0_2_1"/>
<dbReference type="GO" id="GO:0030148">
    <property type="term" value="P:sphingolipid biosynthetic process"/>
    <property type="evidence" value="ECO:0007669"/>
    <property type="project" value="TreeGrafter"/>
</dbReference>
<sequence length="266" mass="30905">MEVSASPNLQPVVDIPALYKDPWYMITVLGLYLYFVTKAGPHFMECRKPYELKRLILVHNIIQVVSCIYVIKEVLFITDNTIYCFWKCRDIGTSPDYVRRYYNLAYFLFWLKTSELIETVIFVLRKKQNQVSKLHLFHHFSTLTLVYVLINLNENGSAAYFSVFLNSIVHVIMYSYYFVAAVADKKIVQALTPVKKCITVIQMTQFALILTQVVCQLVLCGVPPLVLVYFSTVIAGMFYGFYDFYRSAYKVSKRRNSDTSQPDSKK</sequence>
<gene>
    <name evidence="11" type="primary">Dere\GG24117</name>
    <name evidence="11" type="synonym">dere_GLEANR_8876</name>
    <name evidence="11" type="synonym">GG24117</name>
    <name evidence="11" type="ORF">Dere_GG24117</name>
</gene>
<dbReference type="GO" id="GO:0042761">
    <property type="term" value="P:very long-chain fatty acid biosynthetic process"/>
    <property type="evidence" value="ECO:0007669"/>
    <property type="project" value="TreeGrafter"/>
</dbReference>
<dbReference type="GO" id="GO:0034626">
    <property type="term" value="P:fatty acid elongation, polyunsaturated fatty acid"/>
    <property type="evidence" value="ECO:0007669"/>
    <property type="project" value="TreeGrafter"/>
</dbReference>
<evidence type="ECO:0000256" key="8">
    <source>
        <dbReference type="ARBA" id="ARBA00023136"/>
    </source>
</evidence>
<evidence type="ECO:0000256" key="9">
    <source>
        <dbReference type="ARBA" id="ARBA00023160"/>
    </source>
</evidence>
<feature type="transmembrane region" description="Helical" evidence="10">
    <location>
        <begin position="23"/>
        <end position="40"/>
    </location>
</feature>
<feature type="transmembrane region" description="Helical" evidence="10">
    <location>
        <begin position="225"/>
        <end position="245"/>
    </location>
</feature>
<dbReference type="PhylomeDB" id="B3N6U1"/>
<dbReference type="PANTHER" id="PTHR11157">
    <property type="entry name" value="FATTY ACID ACYL TRANSFERASE-RELATED"/>
    <property type="match status" value="1"/>
</dbReference>
<keyword evidence="5 10" id="KW-0276">Fatty acid metabolism</keyword>
<dbReference type="GO" id="GO:0005789">
    <property type="term" value="C:endoplasmic reticulum membrane"/>
    <property type="evidence" value="ECO:0007669"/>
    <property type="project" value="TreeGrafter"/>
</dbReference>
<dbReference type="Proteomes" id="UP000008711">
    <property type="component" value="Unassembled WGS sequence"/>
</dbReference>
<dbReference type="Pfam" id="PF01151">
    <property type="entry name" value="ELO"/>
    <property type="match status" value="1"/>
</dbReference>
<evidence type="ECO:0000256" key="6">
    <source>
        <dbReference type="ARBA" id="ARBA00022989"/>
    </source>
</evidence>
<evidence type="ECO:0000256" key="3">
    <source>
        <dbReference type="ARBA" id="ARBA00022679"/>
    </source>
</evidence>
<keyword evidence="7 10" id="KW-0443">Lipid metabolism</keyword>
<comment type="similarity">
    <text evidence="10">Belongs to the ELO family.</text>
</comment>
<dbReference type="AlphaFoldDB" id="B3N6U1"/>
<dbReference type="GO" id="GO:0019367">
    <property type="term" value="P:fatty acid elongation, saturated fatty acid"/>
    <property type="evidence" value="ECO:0007669"/>
    <property type="project" value="TreeGrafter"/>
</dbReference>
<comment type="catalytic activity">
    <reaction evidence="10">
        <text>a very-long-chain acyl-CoA + malonyl-CoA + H(+) = a very-long-chain 3-oxoacyl-CoA + CO2 + CoA</text>
        <dbReference type="Rhea" id="RHEA:32727"/>
        <dbReference type="ChEBI" id="CHEBI:15378"/>
        <dbReference type="ChEBI" id="CHEBI:16526"/>
        <dbReference type="ChEBI" id="CHEBI:57287"/>
        <dbReference type="ChEBI" id="CHEBI:57384"/>
        <dbReference type="ChEBI" id="CHEBI:90725"/>
        <dbReference type="ChEBI" id="CHEBI:90736"/>
        <dbReference type="EC" id="2.3.1.199"/>
    </reaction>
</comment>
<evidence type="ECO:0000256" key="1">
    <source>
        <dbReference type="ARBA" id="ARBA00004141"/>
    </source>
</evidence>
<reference evidence="11 12" key="1">
    <citation type="journal article" date="2007" name="Nature">
        <title>Evolution of genes and genomes on the Drosophila phylogeny.</title>
        <authorList>
            <consortium name="Drosophila 12 Genomes Consortium"/>
            <person name="Clark A.G."/>
            <person name="Eisen M.B."/>
            <person name="Smith D.R."/>
            <person name="Bergman C.M."/>
            <person name="Oliver B."/>
            <person name="Markow T.A."/>
            <person name="Kaufman T.C."/>
            <person name="Kellis M."/>
            <person name="Gelbart W."/>
            <person name="Iyer V.N."/>
            <person name="Pollard D.A."/>
            <person name="Sackton T.B."/>
            <person name="Larracuente A.M."/>
            <person name="Singh N.D."/>
            <person name="Abad J.P."/>
            <person name="Abt D.N."/>
            <person name="Adryan B."/>
            <person name="Aguade M."/>
            <person name="Akashi H."/>
            <person name="Anderson W.W."/>
            <person name="Aquadro C.F."/>
            <person name="Ardell D.H."/>
            <person name="Arguello R."/>
            <person name="Artieri C.G."/>
            <person name="Barbash D.A."/>
            <person name="Barker D."/>
            <person name="Barsanti P."/>
            <person name="Batterham P."/>
            <person name="Batzoglou S."/>
            <person name="Begun D."/>
            <person name="Bhutkar A."/>
            <person name="Blanco E."/>
            <person name="Bosak S.A."/>
            <person name="Bradley R.K."/>
            <person name="Brand A.D."/>
            <person name="Brent M.R."/>
            <person name="Brooks A.N."/>
            <person name="Brown R.H."/>
            <person name="Butlin R.K."/>
            <person name="Caggese C."/>
            <person name="Calvi B.R."/>
            <person name="Bernardo de Carvalho A."/>
            <person name="Caspi A."/>
            <person name="Castrezana S."/>
            <person name="Celniker S.E."/>
            <person name="Chang J.L."/>
            <person name="Chapple C."/>
            <person name="Chatterji S."/>
            <person name="Chinwalla A."/>
            <person name="Civetta A."/>
            <person name="Clifton S.W."/>
            <person name="Comeron J.M."/>
            <person name="Costello J.C."/>
            <person name="Coyne J.A."/>
            <person name="Daub J."/>
            <person name="David R.G."/>
            <person name="Delcher A.L."/>
            <person name="Delehaunty K."/>
            <person name="Do C.B."/>
            <person name="Ebling H."/>
            <person name="Edwards K."/>
            <person name="Eickbush T."/>
            <person name="Evans J.D."/>
            <person name="Filipski A."/>
            <person name="Findeiss S."/>
            <person name="Freyhult E."/>
            <person name="Fulton L."/>
            <person name="Fulton R."/>
            <person name="Garcia A.C."/>
            <person name="Gardiner A."/>
            <person name="Garfield D.A."/>
            <person name="Garvin B.E."/>
            <person name="Gibson G."/>
            <person name="Gilbert D."/>
            <person name="Gnerre S."/>
            <person name="Godfrey J."/>
            <person name="Good R."/>
            <person name="Gotea V."/>
            <person name="Gravely B."/>
            <person name="Greenberg A.J."/>
            <person name="Griffiths-Jones S."/>
            <person name="Gross S."/>
            <person name="Guigo R."/>
            <person name="Gustafson E.A."/>
            <person name="Haerty W."/>
            <person name="Hahn M.W."/>
            <person name="Halligan D.L."/>
            <person name="Halpern A.L."/>
            <person name="Halter G.M."/>
            <person name="Han M.V."/>
            <person name="Heger A."/>
            <person name="Hillier L."/>
            <person name="Hinrichs A.S."/>
            <person name="Holmes I."/>
            <person name="Hoskins R.A."/>
            <person name="Hubisz M.J."/>
            <person name="Hultmark D."/>
            <person name="Huntley M.A."/>
            <person name="Jaffe D.B."/>
            <person name="Jagadeeshan S."/>
            <person name="Jeck W.R."/>
            <person name="Johnson J."/>
            <person name="Jones C.D."/>
            <person name="Jordan W.C."/>
            <person name="Karpen G.H."/>
            <person name="Kataoka E."/>
            <person name="Keightley P.D."/>
            <person name="Kheradpour P."/>
            <person name="Kirkness E.F."/>
            <person name="Koerich L.B."/>
            <person name="Kristiansen K."/>
            <person name="Kudrna D."/>
            <person name="Kulathinal R.J."/>
            <person name="Kumar S."/>
            <person name="Kwok R."/>
            <person name="Lander E."/>
            <person name="Langley C.H."/>
            <person name="Lapoint R."/>
            <person name="Lazzaro B.P."/>
            <person name="Lee S.J."/>
            <person name="Levesque L."/>
            <person name="Li R."/>
            <person name="Lin C.F."/>
            <person name="Lin M.F."/>
            <person name="Lindblad-Toh K."/>
            <person name="Llopart A."/>
            <person name="Long M."/>
            <person name="Low L."/>
            <person name="Lozovsky E."/>
            <person name="Lu J."/>
            <person name="Luo M."/>
            <person name="Machado C.A."/>
            <person name="Makalowski W."/>
            <person name="Marzo M."/>
            <person name="Matsuda M."/>
            <person name="Matzkin L."/>
            <person name="McAllister B."/>
            <person name="McBride C.S."/>
            <person name="McKernan B."/>
            <person name="McKernan K."/>
            <person name="Mendez-Lago M."/>
            <person name="Minx P."/>
            <person name="Mollenhauer M.U."/>
            <person name="Montooth K."/>
            <person name="Mount S.M."/>
            <person name="Mu X."/>
            <person name="Myers E."/>
            <person name="Negre B."/>
            <person name="Newfeld S."/>
            <person name="Nielsen R."/>
            <person name="Noor M.A."/>
            <person name="O'Grady P."/>
            <person name="Pachter L."/>
            <person name="Papaceit M."/>
            <person name="Parisi M.J."/>
            <person name="Parisi M."/>
            <person name="Parts L."/>
            <person name="Pedersen J.S."/>
            <person name="Pesole G."/>
            <person name="Phillippy A.M."/>
            <person name="Ponting C.P."/>
            <person name="Pop M."/>
            <person name="Porcelli D."/>
            <person name="Powell J.R."/>
            <person name="Prohaska S."/>
            <person name="Pruitt K."/>
            <person name="Puig M."/>
            <person name="Quesneville H."/>
            <person name="Ram K.R."/>
            <person name="Rand D."/>
            <person name="Rasmussen M.D."/>
            <person name="Reed L.K."/>
            <person name="Reenan R."/>
            <person name="Reily A."/>
            <person name="Remington K.A."/>
            <person name="Rieger T.T."/>
            <person name="Ritchie M.G."/>
            <person name="Robin C."/>
            <person name="Rogers Y.H."/>
            <person name="Rohde C."/>
            <person name="Rozas J."/>
            <person name="Rubenfield M.J."/>
            <person name="Ruiz A."/>
            <person name="Russo S."/>
            <person name="Salzberg S.L."/>
            <person name="Sanchez-Gracia A."/>
            <person name="Saranga D.J."/>
            <person name="Sato H."/>
            <person name="Schaeffer S.W."/>
            <person name="Schatz M.C."/>
            <person name="Schlenke T."/>
            <person name="Schwartz R."/>
            <person name="Segarra C."/>
            <person name="Singh R.S."/>
            <person name="Sirot L."/>
            <person name="Sirota M."/>
            <person name="Sisneros N.B."/>
            <person name="Smith C.D."/>
            <person name="Smith T.F."/>
            <person name="Spieth J."/>
            <person name="Stage D.E."/>
            <person name="Stark A."/>
            <person name="Stephan W."/>
            <person name="Strausberg R.L."/>
            <person name="Strempel S."/>
            <person name="Sturgill D."/>
            <person name="Sutton G."/>
            <person name="Sutton G.G."/>
            <person name="Tao W."/>
            <person name="Teichmann S."/>
            <person name="Tobari Y.N."/>
            <person name="Tomimura Y."/>
            <person name="Tsolas J.M."/>
            <person name="Valente V.L."/>
            <person name="Venter E."/>
            <person name="Venter J.C."/>
            <person name="Vicario S."/>
            <person name="Vieira F.G."/>
            <person name="Vilella A.J."/>
            <person name="Villasante A."/>
            <person name="Walenz B."/>
            <person name="Wang J."/>
            <person name="Wasserman M."/>
            <person name="Watts T."/>
            <person name="Wilson D."/>
            <person name="Wilson R.K."/>
            <person name="Wing R.A."/>
            <person name="Wolfner M.F."/>
            <person name="Wong A."/>
            <person name="Wong G.K."/>
            <person name="Wu C.I."/>
            <person name="Wu G."/>
            <person name="Yamamoto D."/>
            <person name="Yang H.P."/>
            <person name="Yang S.P."/>
            <person name="Yorke J.A."/>
            <person name="Yoshida K."/>
            <person name="Zdobnov E."/>
            <person name="Zhang P."/>
            <person name="Zhang Y."/>
            <person name="Zimin A.V."/>
            <person name="Baldwin J."/>
            <person name="Abdouelleil A."/>
            <person name="Abdulkadir J."/>
            <person name="Abebe A."/>
            <person name="Abera B."/>
            <person name="Abreu J."/>
            <person name="Acer S.C."/>
            <person name="Aftuck L."/>
            <person name="Alexander A."/>
            <person name="An P."/>
            <person name="Anderson E."/>
            <person name="Anderson S."/>
            <person name="Arachi H."/>
            <person name="Azer M."/>
            <person name="Bachantsang P."/>
            <person name="Barry A."/>
            <person name="Bayul T."/>
            <person name="Berlin A."/>
            <person name="Bessette D."/>
            <person name="Bloom T."/>
            <person name="Blye J."/>
            <person name="Boguslavskiy L."/>
            <person name="Bonnet C."/>
            <person name="Boukhgalter B."/>
            <person name="Bourzgui I."/>
            <person name="Brown A."/>
            <person name="Cahill P."/>
            <person name="Channer S."/>
            <person name="Cheshatsang Y."/>
            <person name="Chuda L."/>
            <person name="Citroen M."/>
            <person name="Collymore A."/>
            <person name="Cooke P."/>
            <person name="Costello M."/>
            <person name="D'Aco K."/>
            <person name="Daza R."/>
            <person name="De Haan G."/>
            <person name="DeGray S."/>
            <person name="DeMaso C."/>
            <person name="Dhargay N."/>
            <person name="Dooley K."/>
            <person name="Dooley E."/>
            <person name="Doricent M."/>
            <person name="Dorje P."/>
            <person name="Dorjee K."/>
            <person name="Dupes A."/>
            <person name="Elong R."/>
            <person name="Falk J."/>
            <person name="Farina A."/>
            <person name="Faro S."/>
            <person name="Ferguson D."/>
            <person name="Fisher S."/>
            <person name="Foley C.D."/>
            <person name="Franke A."/>
            <person name="Friedrich D."/>
            <person name="Gadbois L."/>
            <person name="Gearin G."/>
            <person name="Gearin C.R."/>
            <person name="Giannoukos G."/>
            <person name="Goode T."/>
            <person name="Graham J."/>
            <person name="Grandbois E."/>
            <person name="Grewal S."/>
            <person name="Gyaltsen K."/>
            <person name="Hafez N."/>
            <person name="Hagos B."/>
            <person name="Hall J."/>
            <person name="Henson C."/>
            <person name="Hollinger A."/>
            <person name="Honan T."/>
            <person name="Huard M.D."/>
            <person name="Hughes L."/>
            <person name="Hurhula B."/>
            <person name="Husby M.E."/>
            <person name="Kamat A."/>
            <person name="Kanga B."/>
            <person name="Kashin S."/>
            <person name="Khazanovich D."/>
            <person name="Kisner P."/>
            <person name="Lance K."/>
            <person name="Lara M."/>
            <person name="Lee W."/>
            <person name="Lennon N."/>
            <person name="Letendre F."/>
            <person name="LeVine R."/>
            <person name="Lipovsky A."/>
            <person name="Liu X."/>
            <person name="Liu J."/>
            <person name="Liu S."/>
            <person name="Lokyitsang T."/>
            <person name="Lokyitsang Y."/>
            <person name="Lubonja R."/>
            <person name="Lui A."/>
            <person name="MacDonald P."/>
            <person name="Magnisalis V."/>
            <person name="Maru K."/>
            <person name="Matthews C."/>
            <person name="McCusker W."/>
            <person name="McDonough S."/>
            <person name="Mehta T."/>
            <person name="Meldrim J."/>
            <person name="Meneus L."/>
            <person name="Mihai O."/>
            <person name="Mihalev A."/>
            <person name="Mihova T."/>
            <person name="Mittelman R."/>
            <person name="Mlenga V."/>
            <person name="Montmayeur A."/>
            <person name="Mulrain L."/>
            <person name="Navidi A."/>
            <person name="Naylor J."/>
            <person name="Negash T."/>
            <person name="Nguyen T."/>
            <person name="Nguyen N."/>
            <person name="Nicol R."/>
            <person name="Norbu C."/>
            <person name="Norbu N."/>
            <person name="Novod N."/>
            <person name="O'Neill B."/>
            <person name="Osman S."/>
            <person name="Markiewicz E."/>
            <person name="Oyono O.L."/>
            <person name="Patti C."/>
            <person name="Phunkhang P."/>
            <person name="Pierre F."/>
            <person name="Priest M."/>
            <person name="Raghuraman S."/>
            <person name="Rege F."/>
            <person name="Reyes R."/>
            <person name="Rise C."/>
            <person name="Rogov P."/>
            <person name="Ross K."/>
            <person name="Ryan E."/>
            <person name="Settipalli S."/>
            <person name="Shea T."/>
            <person name="Sherpa N."/>
            <person name="Shi L."/>
            <person name="Shih D."/>
            <person name="Sparrow T."/>
            <person name="Spaulding J."/>
            <person name="Stalker J."/>
            <person name="Stange-Thomann N."/>
            <person name="Stavropoulos S."/>
            <person name="Stone C."/>
            <person name="Strader C."/>
            <person name="Tesfaye S."/>
            <person name="Thomson T."/>
            <person name="Thoulutsang Y."/>
            <person name="Thoulutsang D."/>
            <person name="Topham K."/>
            <person name="Topping I."/>
            <person name="Tsamla T."/>
            <person name="Vassiliev H."/>
            <person name="Vo A."/>
            <person name="Wangchuk T."/>
            <person name="Wangdi T."/>
            <person name="Weiand M."/>
            <person name="Wilkinson J."/>
            <person name="Wilson A."/>
            <person name="Yadav S."/>
            <person name="Young G."/>
            <person name="Yu Q."/>
            <person name="Zembek L."/>
            <person name="Zhong D."/>
            <person name="Zimmer A."/>
            <person name="Zwirko Z."/>
            <person name="Jaffe D.B."/>
            <person name="Alvarez P."/>
            <person name="Brockman W."/>
            <person name="Butler J."/>
            <person name="Chin C."/>
            <person name="Gnerre S."/>
            <person name="Grabherr M."/>
            <person name="Kleber M."/>
            <person name="Mauceli E."/>
            <person name="MacCallum I."/>
        </authorList>
    </citation>
    <scope>NUCLEOTIDE SEQUENCE [LARGE SCALE GENOMIC DNA]</scope>
    <source>
        <strain evidence="11 12">TSC#14021-0224.01</strain>
    </source>
</reference>
<evidence type="ECO:0000313" key="12">
    <source>
        <dbReference type="Proteomes" id="UP000008711"/>
    </source>
</evidence>
<evidence type="ECO:0000313" key="11">
    <source>
        <dbReference type="EMBL" id="EDV58190.1"/>
    </source>
</evidence>
<feature type="transmembrane region" description="Helical" evidence="10">
    <location>
        <begin position="52"/>
        <end position="71"/>
    </location>
</feature>
<keyword evidence="6 10" id="KW-1133">Transmembrane helix</keyword>
<dbReference type="EC" id="2.3.1.199" evidence="10"/>
<dbReference type="PANTHER" id="PTHR11157:SF164">
    <property type="entry name" value="ELONGATION OF VERY LONG CHAIN FATTY ACIDS PROTEIN"/>
    <property type="match status" value="1"/>
</dbReference>
<dbReference type="eggNOG" id="KOG3071">
    <property type="taxonomic scope" value="Eukaryota"/>
</dbReference>
<feature type="transmembrane region" description="Helical" evidence="10">
    <location>
        <begin position="104"/>
        <end position="124"/>
    </location>
</feature>
<evidence type="ECO:0000256" key="2">
    <source>
        <dbReference type="ARBA" id="ARBA00022516"/>
    </source>
</evidence>
<evidence type="ECO:0000256" key="4">
    <source>
        <dbReference type="ARBA" id="ARBA00022692"/>
    </source>
</evidence>
<dbReference type="GO" id="GO:0034625">
    <property type="term" value="P:fatty acid elongation, monounsaturated fatty acid"/>
    <property type="evidence" value="ECO:0007669"/>
    <property type="project" value="TreeGrafter"/>
</dbReference>